<proteinExistence type="predicted"/>
<evidence type="ECO:0000313" key="2">
    <source>
        <dbReference type="EMBL" id="RFA39534.1"/>
    </source>
</evidence>
<dbReference type="EMBL" id="NFZW01000001">
    <property type="protein sequence ID" value="RFA39534.1"/>
    <property type="molecule type" value="Genomic_DNA"/>
</dbReference>
<dbReference type="Proteomes" id="UP000256763">
    <property type="component" value="Unassembled WGS sequence"/>
</dbReference>
<accession>A0A3E0X483</accession>
<keyword evidence="1" id="KW-1133">Transmembrane helix</keyword>
<protein>
    <recommendedName>
        <fullName evidence="4">DUF2244 domain-containing protein</fullName>
    </recommendedName>
</protein>
<evidence type="ECO:0000313" key="3">
    <source>
        <dbReference type="Proteomes" id="UP000256763"/>
    </source>
</evidence>
<comment type="caution">
    <text evidence="2">The sequence shown here is derived from an EMBL/GenBank/DDBJ whole genome shotgun (WGS) entry which is preliminary data.</text>
</comment>
<evidence type="ECO:0000256" key="1">
    <source>
        <dbReference type="SAM" id="Phobius"/>
    </source>
</evidence>
<gene>
    <name evidence="2" type="ORF">CAL65_01845</name>
</gene>
<reference evidence="3" key="1">
    <citation type="submission" date="2017-05" db="EMBL/GenBank/DDBJ databases">
        <authorList>
            <person name="Sharma S."/>
            <person name="Sidhu C."/>
            <person name="Pinnaka A.K."/>
        </authorList>
    </citation>
    <scope>NUCLEOTIDE SEQUENCE [LARGE SCALE GENOMIC DNA]</scope>
    <source>
        <strain evidence="3">AK93</strain>
    </source>
</reference>
<dbReference type="RefSeq" id="WP_116347346.1">
    <property type="nucleotide sequence ID" value="NZ_NFZW01000001.1"/>
</dbReference>
<feature type="transmembrane region" description="Helical" evidence="1">
    <location>
        <begin position="7"/>
        <end position="30"/>
    </location>
</feature>
<name>A0A3E0X483_9GAMM</name>
<organism evidence="2 3">
    <name type="scientific">Alkalilimnicola ehrlichii</name>
    <dbReference type="NCBI Taxonomy" id="351052"/>
    <lineage>
        <taxon>Bacteria</taxon>
        <taxon>Pseudomonadati</taxon>
        <taxon>Pseudomonadota</taxon>
        <taxon>Gammaproteobacteria</taxon>
        <taxon>Chromatiales</taxon>
        <taxon>Ectothiorhodospiraceae</taxon>
        <taxon>Alkalilimnicola</taxon>
    </lineage>
</organism>
<keyword evidence="3" id="KW-1185">Reference proteome</keyword>
<dbReference type="Pfam" id="PF10003">
    <property type="entry name" value="DUF2244"/>
    <property type="match status" value="1"/>
</dbReference>
<keyword evidence="1" id="KW-0812">Transmembrane</keyword>
<sequence length="142" mass="15859">MAGNHDGFALIALTCLGVAVSLALAGYWLILPFAGVEVMVLYWALHASALRAAQREVIWIGTSEVKVQKGRKRPEQQWLFQRVWTEVHLEPSGHPWYPSRLSLRSRGQEVDIGGFLQENERVALARELKRFIGPMAAPGRGV</sequence>
<evidence type="ECO:0008006" key="4">
    <source>
        <dbReference type="Google" id="ProtNLM"/>
    </source>
</evidence>
<dbReference type="AlphaFoldDB" id="A0A3E0X483"/>
<keyword evidence="1" id="KW-0472">Membrane</keyword>
<dbReference type="InterPro" id="IPR019253">
    <property type="entry name" value="DUF2244_TM"/>
</dbReference>